<organism evidence="2 3">
    <name type="scientific">Branchiostoma lanceolatum</name>
    <name type="common">Common lancelet</name>
    <name type="synonym">Amphioxus lanceolatum</name>
    <dbReference type="NCBI Taxonomy" id="7740"/>
    <lineage>
        <taxon>Eukaryota</taxon>
        <taxon>Metazoa</taxon>
        <taxon>Chordata</taxon>
        <taxon>Cephalochordata</taxon>
        <taxon>Leptocardii</taxon>
        <taxon>Amphioxiformes</taxon>
        <taxon>Branchiostomatidae</taxon>
        <taxon>Branchiostoma</taxon>
    </lineage>
</organism>
<feature type="region of interest" description="Disordered" evidence="1">
    <location>
        <begin position="1"/>
        <end position="20"/>
    </location>
</feature>
<gene>
    <name evidence="2" type="primary">Hypp6769</name>
    <name evidence="2" type="ORF">BLAG_LOCUS5784</name>
</gene>
<dbReference type="EMBL" id="OV696697">
    <property type="protein sequence ID" value="CAH1242495.1"/>
    <property type="molecule type" value="Genomic_DNA"/>
</dbReference>
<dbReference type="Proteomes" id="UP000838412">
    <property type="component" value="Chromosome 12"/>
</dbReference>
<feature type="region of interest" description="Disordered" evidence="1">
    <location>
        <begin position="256"/>
        <end position="276"/>
    </location>
</feature>
<proteinExistence type="predicted"/>
<feature type="compositionally biased region" description="Acidic residues" evidence="1">
    <location>
        <begin position="101"/>
        <end position="111"/>
    </location>
</feature>
<dbReference type="OrthoDB" id="10236591at2759"/>
<evidence type="ECO:0000256" key="1">
    <source>
        <dbReference type="SAM" id="MobiDB-lite"/>
    </source>
</evidence>
<accession>A0A8J9YVG5</accession>
<dbReference type="AlphaFoldDB" id="A0A8J9YVG5"/>
<reference evidence="2" key="1">
    <citation type="submission" date="2022-01" db="EMBL/GenBank/DDBJ databases">
        <authorList>
            <person name="Braso-Vives M."/>
        </authorList>
    </citation>
    <scope>NUCLEOTIDE SEQUENCE</scope>
</reference>
<protein>
    <submittedName>
        <fullName evidence="2">Hypp6769 protein</fullName>
    </submittedName>
</protein>
<sequence>MPARAYGNPPPGGIQDDNGGGHCRGRLAGVPVDLVAGTCIKLVPTLRHDNGTDAMAYACQVDEYIVDPDNEKGNDDDEVSSIQGAVESDVESNAEIKDGNEDQEDQEDEDVIADKTPPAGFYSTVHRMRAMHPDIKNNKRMSHDQTLDRKAGTWRKDLESLLDKSIPDKKEHVSSNMGIHKTMAALSQRCFMEAYGVMQQWMEGKFPDQASTSVTQYLFAELKGVAEEDAYNILFSFNQREIDQYGFKRRCQDAKRNRKMAVQGTSGSQREEAEVRQRKEEELRQRMEEELSLLKPAQGRTRGSHDLKFHTIHARTDTYKHSFFPRTIPQWNTLPGTVVAAPTVESFCARLEACPP</sequence>
<evidence type="ECO:0000313" key="3">
    <source>
        <dbReference type="Proteomes" id="UP000838412"/>
    </source>
</evidence>
<feature type="compositionally biased region" description="Acidic residues" evidence="1">
    <location>
        <begin position="67"/>
        <end position="79"/>
    </location>
</feature>
<keyword evidence="3" id="KW-1185">Reference proteome</keyword>
<feature type="region of interest" description="Disordered" evidence="1">
    <location>
        <begin position="67"/>
        <end position="118"/>
    </location>
</feature>
<name>A0A8J9YVG5_BRALA</name>
<evidence type="ECO:0000313" key="2">
    <source>
        <dbReference type="EMBL" id="CAH1242495.1"/>
    </source>
</evidence>